<sequence>MSKRIEVFYLPSYSPEINPDEMANADIKQAVTSGAYQAATRQGCVELSA</sequence>
<evidence type="ECO:0000313" key="3">
    <source>
        <dbReference type="Proteomes" id="UP000578036"/>
    </source>
</evidence>
<accession>A0A7W4YSS7</accession>
<dbReference type="EMBL" id="JACHWF010000006">
    <property type="protein sequence ID" value="MBB3009958.1"/>
    <property type="molecule type" value="Genomic_DNA"/>
</dbReference>
<name>A0A7W4YSS7_9BURK</name>
<dbReference type="Proteomes" id="UP000578036">
    <property type="component" value="Unassembled WGS sequence"/>
</dbReference>
<evidence type="ECO:0000313" key="2">
    <source>
        <dbReference type="EMBL" id="MBB3009958.1"/>
    </source>
</evidence>
<keyword evidence="2" id="KW-0808">Transferase</keyword>
<dbReference type="AlphaFoldDB" id="A0A7W4YSS7"/>
<dbReference type="InterPro" id="IPR038717">
    <property type="entry name" value="Tc1-like_DDE_dom"/>
</dbReference>
<evidence type="ECO:0000259" key="1">
    <source>
        <dbReference type="Pfam" id="PF13358"/>
    </source>
</evidence>
<proteinExistence type="predicted"/>
<protein>
    <submittedName>
        <fullName evidence="2">tRNA U34 5-methylaminomethyl-2-thiouridine-forming methyltransferase MnmC</fullName>
    </submittedName>
</protein>
<dbReference type="GO" id="GO:0032259">
    <property type="term" value="P:methylation"/>
    <property type="evidence" value="ECO:0007669"/>
    <property type="project" value="UniProtKB-KW"/>
</dbReference>
<dbReference type="Pfam" id="PF13358">
    <property type="entry name" value="DDE_3"/>
    <property type="match status" value="1"/>
</dbReference>
<organism evidence="2 3">
    <name type="scientific">Cupriavidus alkaliphilus</name>
    <dbReference type="NCBI Taxonomy" id="942866"/>
    <lineage>
        <taxon>Bacteria</taxon>
        <taxon>Pseudomonadati</taxon>
        <taxon>Pseudomonadota</taxon>
        <taxon>Betaproteobacteria</taxon>
        <taxon>Burkholderiales</taxon>
        <taxon>Burkholderiaceae</taxon>
        <taxon>Cupriavidus</taxon>
    </lineage>
</organism>
<dbReference type="GO" id="GO:0008168">
    <property type="term" value="F:methyltransferase activity"/>
    <property type="evidence" value="ECO:0007669"/>
    <property type="project" value="UniProtKB-KW"/>
</dbReference>
<gene>
    <name evidence="2" type="ORF">FHX61_004634</name>
</gene>
<keyword evidence="3" id="KW-1185">Reference proteome</keyword>
<feature type="domain" description="Tc1-like transposase DDE" evidence="1">
    <location>
        <begin position="3"/>
        <end position="34"/>
    </location>
</feature>
<comment type="caution">
    <text evidence="2">The sequence shown here is derived from an EMBL/GenBank/DDBJ whole genome shotgun (WGS) entry which is preliminary data.</text>
</comment>
<reference evidence="2 3" key="1">
    <citation type="submission" date="2020-08" db="EMBL/GenBank/DDBJ databases">
        <title>Genomic Encyclopedia of Type Strains, Phase IV (KMG-V): Genome sequencing to study the core and pangenomes of soil and plant-associated prokaryotes.</title>
        <authorList>
            <person name="Whitman W."/>
        </authorList>
    </citation>
    <scope>NUCLEOTIDE SEQUENCE [LARGE SCALE GENOMIC DNA]</scope>
    <source>
        <strain evidence="2 3">SLV-2362</strain>
    </source>
</reference>
<keyword evidence="2" id="KW-0489">Methyltransferase</keyword>